<evidence type="ECO:0000313" key="3">
    <source>
        <dbReference type="Proteomes" id="UP000184386"/>
    </source>
</evidence>
<dbReference type="InterPro" id="IPR029787">
    <property type="entry name" value="Nucleotide_cyclase"/>
</dbReference>
<dbReference type="Gene3D" id="3.30.70.270">
    <property type="match status" value="1"/>
</dbReference>
<name>A0A1M6SZW1_9FIRM</name>
<keyword evidence="3" id="KW-1185">Reference proteome</keyword>
<dbReference type="STRING" id="1121322.SAMN02745136_02668"/>
<dbReference type="CDD" id="cd01949">
    <property type="entry name" value="GGDEF"/>
    <property type="match status" value="1"/>
</dbReference>
<dbReference type="EMBL" id="FRAC01000012">
    <property type="protein sequence ID" value="SHK50235.1"/>
    <property type="molecule type" value="Genomic_DNA"/>
</dbReference>
<feature type="domain" description="GGDEF" evidence="1">
    <location>
        <begin position="134"/>
        <end position="267"/>
    </location>
</feature>
<protein>
    <submittedName>
        <fullName evidence="2">Diguanylate cyclase (GGDEF) domain-containing protein</fullName>
    </submittedName>
</protein>
<dbReference type="GO" id="GO:1902201">
    <property type="term" value="P:negative regulation of bacterial-type flagellum-dependent cell motility"/>
    <property type="evidence" value="ECO:0007669"/>
    <property type="project" value="TreeGrafter"/>
</dbReference>
<proteinExistence type="predicted"/>
<dbReference type="InterPro" id="IPR050469">
    <property type="entry name" value="Diguanylate_Cyclase"/>
</dbReference>
<dbReference type="Proteomes" id="UP000184386">
    <property type="component" value="Unassembled WGS sequence"/>
</dbReference>
<dbReference type="SUPFAM" id="SSF55073">
    <property type="entry name" value="Nucleotide cyclase"/>
    <property type="match status" value="1"/>
</dbReference>
<dbReference type="PANTHER" id="PTHR45138:SF9">
    <property type="entry name" value="DIGUANYLATE CYCLASE DGCM-RELATED"/>
    <property type="match status" value="1"/>
</dbReference>
<organism evidence="2 3">
    <name type="scientific">Anaerocolumna jejuensis DSM 15929</name>
    <dbReference type="NCBI Taxonomy" id="1121322"/>
    <lineage>
        <taxon>Bacteria</taxon>
        <taxon>Bacillati</taxon>
        <taxon>Bacillota</taxon>
        <taxon>Clostridia</taxon>
        <taxon>Lachnospirales</taxon>
        <taxon>Lachnospiraceae</taxon>
        <taxon>Anaerocolumna</taxon>
    </lineage>
</organism>
<accession>A0A1M6SZW1</accession>
<dbReference type="InterPro" id="IPR000160">
    <property type="entry name" value="GGDEF_dom"/>
</dbReference>
<dbReference type="GO" id="GO:0005886">
    <property type="term" value="C:plasma membrane"/>
    <property type="evidence" value="ECO:0007669"/>
    <property type="project" value="TreeGrafter"/>
</dbReference>
<dbReference type="AlphaFoldDB" id="A0A1M6SZW1"/>
<dbReference type="InterPro" id="IPR043128">
    <property type="entry name" value="Rev_trsase/Diguanyl_cyclase"/>
</dbReference>
<gene>
    <name evidence="2" type="ORF">SAMN02745136_02668</name>
</gene>
<dbReference type="GO" id="GO:0043709">
    <property type="term" value="P:cell adhesion involved in single-species biofilm formation"/>
    <property type="evidence" value="ECO:0007669"/>
    <property type="project" value="TreeGrafter"/>
</dbReference>
<sequence>MNYKNLNQAIASLQMLHNFYSTIRIYDTGYNRILYENKKSNGLKEAAETTLFFQEAAFCIPKQKDTLEIYIPLSINGQPCRLELIQRNKKEYGDDVLHSMQELIITDSLTNLYNRRFIDEQLPKDLEKTYQSNNPLSLIYIDIDYFKEINDHYGHIIGDLILKEIASTFLQILWRKNGWAARYGGDEFLLCLPGISRKSSIKIANRIRLAVEEKTFYSVNPVIKITCSLGLLTVHKSSNVHTVNEVIELLDRKLYQAKKEGRNKVIL</sequence>
<dbReference type="RefSeq" id="WP_073276670.1">
    <property type="nucleotide sequence ID" value="NZ_FRAC01000012.1"/>
</dbReference>
<dbReference type="PROSITE" id="PS50887">
    <property type="entry name" value="GGDEF"/>
    <property type="match status" value="1"/>
</dbReference>
<dbReference type="FunFam" id="3.30.70.270:FF:000001">
    <property type="entry name" value="Diguanylate cyclase domain protein"/>
    <property type="match status" value="1"/>
</dbReference>
<dbReference type="PANTHER" id="PTHR45138">
    <property type="entry name" value="REGULATORY COMPONENTS OF SENSORY TRANSDUCTION SYSTEM"/>
    <property type="match status" value="1"/>
</dbReference>
<dbReference type="OrthoDB" id="9804955at2"/>
<reference evidence="2 3" key="1">
    <citation type="submission" date="2016-11" db="EMBL/GenBank/DDBJ databases">
        <authorList>
            <person name="Jaros S."/>
            <person name="Januszkiewicz K."/>
            <person name="Wedrychowicz H."/>
        </authorList>
    </citation>
    <scope>NUCLEOTIDE SEQUENCE [LARGE SCALE GENOMIC DNA]</scope>
    <source>
        <strain evidence="2 3">DSM 15929</strain>
    </source>
</reference>
<evidence type="ECO:0000313" key="2">
    <source>
        <dbReference type="EMBL" id="SHK50235.1"/>
    </source>
</evidence>
<dbReference type="SMART" id="SM00267">
    <property type="entry name" value="GGDEF"/>
    <property type="match status" value="1"/>
</dbReference>
<dbReference type="NCBIfam" id="TIGR00254">
    <property type="entry name" value="GGDEF"/>
    <property type="match status" value="1"/>
</dbReference>
<dbReference type="GO" id="GO:0052621">
    <property type="term" value="F:diguanylate cyclase activity"/>
    <property type="evidence" value="ECO:0007669"/>
    <property type="project" value="TreeGrafter"/>
</dbReference>
<dbReference type="Pfam" id="PF00990">
    <property type="entry name" value="GGDEF"/>
    <property type="match status" value="1"/>
</dbReference>
<evidence type="ECO:0000259" key="1">
    <source>
        <dbReference type="PROSITE" id="PS50887"/>
    </source>
</evidence>